<feature type="active site" description="Proton donor" evidence="3">
    <location>
        <position position="81"/>
    </location>
</feature>
<comment type="function">
    <text evidence="3">Specifically catalyzes the cleavage of the D-lactyl ether substituent of MurNAc 6-phosphate, producing GlcNAc 6-phosphate and D-lactate.</text>
</comment>
<dbReference type="EMBL" id="NEFX01000003">
    <property type="protein sequence ID" value="OTW31928.1"/>
    <property type="molecule type" value="Genomic_DNA"/>
</dbReference>
<dbReference type="PANTHER" id="PTHR10088">
    <property type="entry name" value="GLUCOKINASE REGULATORY PROTEIN"/>
    <property type="match status" value="1"/>
</dbReference>
<gene>
    <name evidence="3 5" type="primary">murQ</name>
    <name evidence="6" type="ORF">B9M88_02295</name>
    <name evidence="5" type="ORF">GLV84_07275</name>
</gene>
<keyword evidence="1 3" id="KW-0456">Lyase</keyword>
<dbReference type="GO" id="GO:0097367">
    <property type="term" value="F:carbohydrate derivative binding"/>
    <property type="evidence" value="ECO:0007669"/>
    <property type="project" value="InterPro"/>
</dbReference>
<evidence type="ECO:0000313" key="8">
    <source>
        <dbReference type="Proteomes" id="UP000646308"/>
    </source>
</evidence>
<evidence type="ECO:0000259" key="4">
    <source>
        <dbReference type="PROSITE" id="PS51464"/>
    </source>
</evidence>
<dbReference type="OrthoDB" id="9813395at2"/>
<dbReference type="SUPFAM" id="SSF53697">
    <property type="entry name" value="SIS domain"/>
    <property type="match status" value="1"/>
</dbReference>
<dbReference type="NCBIfam" id="NF009222">
    <property type="entry name" value="PRK12570.1"/>
    <property type="match status" value="1"/>
</dbReference>
<dbReference type="InterPro" id="IPR005486">
    <property type="entry name" value="Glucokinase_regulatory_CS"/>
</dbReference>
<feature type="domain" description="SIS" evidence="4">
    <location>
        <begin position="53"/>
        <end position="216"/>
    </location>
</feature>
<dbReference type="Proteomes" id="UP000195208">
    <property type="component" value="Unassembled WGS sequence"/>
</dbReference>
<comment type="miscellaneous">
    <text evidence="3">A lyase-type mechanism (elimination/hydration) is suggested for the cleavage of the lactyl ether bond of MurNAc 6-phosphate, with the formation of an alpha,beta-unsaturated aldehyde intermediate with (E)-stereochemistry, followed by the syn addition of water to give product.</text>
</comment>
<dbReference type="InterPro" id="IPR046348">
    <property type="entry name" value="SIS_dom_sf"/>
</dbReference>
<proteinExistence type="inferred from homology"/>
<evidence type="ECO:0000313" key="7">
    <source>
        <dbReference type="Proteomes" id="UP000195208"/>
    </source>
</evidence>
<dbReference type="InterPro" id="IPR005488">
    <property type="entry name" value="Etherase_MurQ"/>
</dbReference>
<dbReference type="Gene3D" id="3.40.50.10490">
    <property type="entry name" value="Glucose-6-phosphate isomerase like protein, domain 1"/>
    <property type="match status" value="1"/>
</dbReference>
<reference evidence="6 7" key="1">
    <citation type="submission" date="2017-04" db="EMBL/GenBank/DDBJ databases">
        <title>Staphylococcus agnetis, a potential pathogen in the broiler production.</title>
        <authorList>
            <person name="Poulsen L."/>
        </authorList>
    </citation>
    <scope>NUCLEOTIDE SEQUENCE [LARGE SCALE GENOMIC DNA]</scope>
    <source>
        <strain evidence="6 7">723_310714_2_2_spleen</strain>
    </source>
</reference>
<evidence type="ECO:0000313" key="5">
    <source>
        <dbReference type="EMBL" id="NJI02623.1"/>
    </source>
</evidence>
<dbReference type="Pfam" id="PF22645">
    <property type="entry name" value="GKRP_SIS_N"/>
    <property type="match status" value="1"/>
</dbReference>
<accession>A0A2T4MI06</accession>
<comment type="catalytic activity">
    <reaction evidence="3">
        <text>N-acetyl-D-muramate 6-phosphate + H2O = N-acetyl-D-glucosamine 6-phosphate + (R)-lactate</text>
        <dbReference type="Rhea" id="RHEA:26410"/>
        <dbReference type="ChEBI" id="CHEBI:15377"/>
        <dbReference type="ChEBI" id="CHEBI:16004"/>
        <dbReference type="ChEBI" id="CHEBI:57513"/>
        <dbReference type="ChEBI" id="CHEBI:58722"/>
        <dbReference type="EC" id="4.2.1.126"/>
    </reaction>
</comment>
<dbReference type="GO" id="GO:0046348">
    <property type="term" value="P:amino sugar catabolic process"/>
    <property type="evidence" value="ECO:0007669"/>
    <property type="project" value="InterPro"/>
</dbReference>
<comment type="similarity">
    <text evidence="3">Belongs to the GCKR-like family. MurNAc-6-P etherase subfamily.</text>
</comment>
<dbReference type="Proteomes" id="UP000646308">
    <property type="component" value="Unassembled WGS sequence"/>
</dbReference>
<dbReference type="InterPro" id="IPR040190">
    <property type="entry name" value="MURQ/GCKR"/>
</dbReference>
<dbReference type="EMBL" id="WMFL01000079">
    <property type="protein sequence ID" value="NJI02623.1"/>
    <property type="molecule type" value="Genomic_DNA"/>
</dbReference>
<dbReference type="PANTHER" id="PTHR10088:SF4">
    <property type="entry name" value="GLUCOKINASE REGULATORY PROTEIN"/>
    <property type="match status" value="1"/>
</dbReference>
<dbReference type="PROSITE" id="PS01272">
    <property type="entry name" value="GCKR"/>
    <property type="match status" value="1"/>
</dbReference>
<evidence type="ECO:0000256" key="2">
    <source>
        <dbReference type="ARBA" id="ARBA00023277"/>
    </source>
</evidence>
<evidence type="ECO:0000313" key="6">
    <source>
        <dbReference type="EMBL" id="OTW31928.1"/>
    </source>
</evidence>
<dbReference type="CDD" id="cd05007">
    <property type="entry name" value="SIS_Etherase"/>
    <property type="match status" value="1"/>
</dbReference>
<comment type="subunit">
    <text evidence="3">Homodimer.</text>
</comment>
<dbReference type="NCBIfam" id="TIGR00274">
    <property type="entry name" value="N-acetylmuramic acid 6-phosphate etherase"/>
    <property type="match status" value="1"/>
</dbReference>
<organism evidence="5 8">
    <name type="scientific">Staphylococcus agnetis</name>
    <dbReference type="NCBI Taxonomy" id="985762"/>
    <lineage>
        <taxon>Bacteria</taxon>
        <taxon>Bacillati</taxon>
        <taxon>Bacillota</taxon>
        <taxon>Bacilli</taxon>
        <taxon>Bacillales</taxon>
        <taxon>Staphylococcaceae</taxon>
        <taxon>Staphylococcus</taxon>
    </lineage>
</organism>
<dbReference type="FunFam" id="3.40.50.10490:FF:000014">
    <property type="entry name" value="N-acetylmuramic acid 6-phosphate etherase"/>
    <property type="match status" value="1"/>
</dbReference>
<comment type="caution">
    <text evidence="5">The sequence shown here is derived from an EMBL/GenBank/DDBJ whole genome shotgun (WGS) entry which is preliminary data.</text>
</comment>
<dbReference type="RefSeq" id="WP_060551663.1">
    <property type="nucleotide sequence ID" value="NZ_CP009623.1"/>
</dbReference>
<dbReference type="HAMAP" id="MF_00068">
    <property type="entry name" value="MurQ"/>
    <property type="match status" value="1"/>
</dbReference>
<dbReference type="GO" id="GO:0009254">
    <property type="term" value="P:peptidoglycan turnover"/>
    <property type="evidence" value="ECO:0007669"/>
    <property type="project" value="TreeGrafter"/>
</dbReference>
<sequence length="298" mass="32670">MNQKITEQSNPKSLHLDEMSTIDILQFMNEEDQRLTTIIGQHLHEIERVIALTTKVYQNGGKVIYIGAGTSGRLGVLDAAELIPTFNADPNRYFGLIAGGFEAMTRAIEGAEDSKTQGAQDLKNVNLTSQDVVIGIAASGSTPYVLGALTYAQNIQCHTVALSCNHNTPISKHADIPIEIAVGPEIVTGSTRLKAGSVQKMILNMISTITMVRVGKVYNNLMIDVQATNDKLIDRALHMIQMITGLDTLESKALYEAAHHQVKTAIVMHFKEMRFDDAEHCLKLHHGVVKDVLKSKNL</sequence>
<keyword evidence="2 3" id="KW-0119">Carbohydrate metabolism</keyword>
<dbReference type="PROSITE" id="PS51464">
    <property type="entry name" value="SIS"/>
    <property type="match status" value="1"/>
</dbReference>
<dbReference type="AlphaFoldDB" id="A0A2T4MI06"/>
<dbReference type="GO" id="GO:0097173">
    <property type="term" value="P:N-acetylmuramic acid catabolic process"/>
    <property type="evidence" value="ECO:0007669"/>
    <property type="project" value="UniProtKB-UniPathway"/>
</dbReference>
<comment type="pathway">
    <text evidence="3">Amino-sugar metabolism; N-acetylmuramate degradation.</text>
</comment>
<feature type="active site" evidence="3">
    <location>
        <position position="112"/>
    </location>
</feature>
<dbReference type="GO" id="GO:0016835">
    <property type="term" value="F:carbon-oxygen lyase activity"/>
    <property type="evidence" value="ECO:0007669"/>
    <property type="project" value="UniProtKB-UniRule"/>
</dbReference>
<dbReference type="InterPro" id="IPR001347">
    <property type="entry name" value="SIS_dom"/>
</dbReference>
<keyword evidence="7" id="KW-1185">Reference proteome</keyword>
<reference evidence="5" key="2">
    <citation type="submission" date="2019-11" db="EMBL/GenBank/DDBJ databases">
        <title>Whole genome comparisons of Staphylococcus agnetis isolates from cattle and chickens.</title>
        <authorList>
            <person name="Rhoads D."/>
            <person name="Shwani A."/>
            <person name="Adkins P."/>
            <person name="Calcutt M."/>
            <person name="Middleton J."/>
        </authorList>
    </citation>
    <scope>NUCLEOTIDE SEQUENCE</scope>
    <source>
        <strain evidence="5">1387</strain>
    </source>
</reference>
<dbReference type="KEGG" id="sagq:EP23_07275"/>
<dbReference type="EC" id="4.2.1.126" evidence="3"/>
<name>A0A2T4MI06_9STAP</name>
<protein>
    <recommendedName>
        <fullName evidence="3">N-acetylmuramic acid 6-phosphate etherase</fullName>
        <shortName evidence="3">MurNAc-6-P etherase</shortName>
        <ecNumber evidence="3">4.2.1.126</ecNumber>
    </recommendedName>
    <alternativeName>
        <fullName evidence="3">N-acetylmuramic acid 6-phosphate hydrolase</fullName>
    </alternativeName>
    <alternativeName>
        <fullName evidence="3">N-acetylmuramic acid 6-phosphate lyase</fullName>
    </alternativeName>
</protein>
<dbReference type="GO" id="GO:0016803">
    <property type="term" value="F:ether hydrolase activity"/>
    <property type="evidence" value="ECO:0007669"/>
    <property type="project" value="TreeGrafter"/>
</dbReference>
<evidence type="ECO:0000256" key="1">
    <source>
        <dbReference type="ARBA" id="ARBA00023239"/>
    </source>
</evidence>
<dbReference type="Gene3D" id="1.10.8.1080">
    <property type="match status" value="1"/>
</dbReference>
<evidence type="ECO:0000256" key="3">
    <source>
        <dbReference type="HAMAP-Rule" id="MF_00068"/>
    </source>
</evidence>
<dbReference type="NCBIfam" id="NF003915">
    <property type="entry name" value="PRK05441.1"/>
    <property type="match status" value="1"/>
</dbReference>